<dbReference type="PROSITE" id="PS51371">
    <property type="entry name" value="CBS"/>
    <property type="match status" value="2"/>
</dbReference>
<organism evidence="5 6">
    <name type="scientific">Halalkalicoccus tibetensis</name>
    <dbReference type="NCBI Taxonomy" id="175632"/>
    <lineage>
        <taxon>Archaea</taxon>
        <taxon>Methanobacteriati</taxon>
        <taxon>Methanobacteriota</taxon>
        <taxon>Stenosarchaea group</taxon>
        <taxon>Halobacteria</taxon>
        <taxon>Halobacteriales</taxon>
        <taxon>Halococcaceae</taxon>
        <taxon>Halalkalicoccus</taxon>
    </lineage>
</organism>
<proteinExistence type="predicted"/>
<gene>
    <name evidence="5" type="ORF">ACFQGH_15260</name>
</gene>
<dbReference type="InterPro" id="IPR051257">
    <property type="entry name" value="Diverse_CBS-Domain"/>
</dbReference>
<accession>A0ABD5VCE5</accession>
<dbReference type="SUPFAM" id="SSF54631">
    <property type="entry name" value="CBS-domain pair"/>
    <property type="match status" value="1"/>
</dbReference>
<feature type="domain" description="CBS" evidence="4">
    <location>
        <begin position="73"/>
        <end position="129"/>
    </location>
</feature>
<dbReference type="RefSeq" id="WP_340605126.1">
    <property type="nucleotide sequence ID" value="NZ_JBBMXV010000004.1"/>
</dbReference>
<keyword evidence="1 2" id="KW-0129">CBS domain</keyword>
<evidence type="ECO:0000259" key="4">
    <source>
        <dbReference type="PROSITE" id="PS51371"/>
    </source>
</evidence>
<feature type="domain" description="CBS" evidence="4">
    <location>
        <begin position="10"/>
        <end position="68"/>
    </location>
</feature>
<keyword evidence="6" id="KW-1185">Reference proteome</keyword>
<protein>
    <submittedName>
        <fullName evidence="5">Cyclic nucleotide-binding/CBS domain-containing protein</fullName>
    </submittedName>
</protein>
<evidence type="ECO:0000256" key="1">
    <source>
        <dbReference type="ARBA" id="ARBA00023122"/>
    </source>
</evidence>
<dbReference type="SMART" id="SM00116">
    <property type="entry name" value="CBS"/>
    <property type="match status" value="2"/>
</dbReference>
<dbReference type="EMBL" id="JBHSXQ010000004">
    <property type="protein sequence ID" value="MFC6906554.1"/>
    <property type="molecule type" value="Genomic_DNA"/>
</dbReference>
<name>A0ABD5VCE5_9EURY</name>
<dbReference type="InterPro" id="IPR046342">
    <property type="entry name" value="CBS_dom_sf"/>
</dbReference>
<evidence type="ECO:0000313" key="6">
    <source>
        <dbReference type="Proteomes" id="UP001596312"/>
    </source>
</evidence>
<reference evidence="5 6" key="1">
    <citation type="journal article" date="2019" name="Int. J. Syst. Evol. Microbiol.">
        <title>The Global Catalogue of Microorganisms (GCM) 10K type strain sequencing project: providing services to taxonomists for standard genome sequencing and annotation.</title>
        <authorList>
            <consortium name="The Broad Institute Genomics Platform"/>
            <consortium name="The Broad Institute Genome Sequencing Center for Infectious Disease"/>
            <person name="Wu L."/>
            <person name="Ma J."/>
        </authorList>
    </citation>
    <scope>NUCLEOTIDE SEQUENCE [LARGE SCALE GENOMIC DNA]</scope>
    <source>
        <strain evidence="5 6">CGMCC 1.3240</strain>
    </source>
</reference>
<dbReference type="PANTHER" id="PTHR43080">
    <property type="entry name" value="CBS DOMAIN-CONTAINING PROTEIN CBSX3, MITOCHONDRIAL"/>
    <property type="match status" value="1"/>
</dbReference>
<dbReference type="AlphaFoldDB" id="A0ABD5VCE5"/>
<dbReference type="PANTHER" id="PTHR43080:SF2">
    <property type="entry name" value="CBS DOMAIN-CONTAINING PROTEIN"/>
    <property type="match status" value="1"/>
</dbReference>
<evidence type="ECO:0000313" key="5">
    <source>
        <dbReference type="EMBL" id="MFC6906554.1"/>
    </source>
</evidence>
<dbReference type="Gene3D" id="3.10.580.10">
    <property type="entry name" value="CBS-domain"/>
    <property type="match status" value="1"/>
</dbReference>
<sequence length="159" mass="16791">MIETMVETVVSEDARTVEPETPVTEAAQRLRDPTVPALVVLGGDRAVIGIVTESDFVVHVAEEEGAATVGEIMSTPVVTVPPGTPIGFAADRMNEAGVRHLPVVEDGAYAGLVSLGSLTPFLSRTRFDITWKGTPDRAGSAEDSEPVVPERKLDRAVNG</sequence>
<dbReference type="Pfam" id="PF00571">
    <property type="entry name" value="CBS"/>
    <property type="match status" value="2"/>
</dbReference>
<dbReference type="InterPro" id="IPR000644">
    <property type="entry name" value="CBS_dom"/>
</dbReference>
<evidence type="ECO:0000256" key="2">
    <source>
        <dbReference type="PROSITE-ProRule" id="PRU00703"/>
    </source>
</evidence>
<feature type="region of interest" description="Disordered" evidence="3">
    <location>
        <begin position="133"/>
        <end position="159"/>
    </location>
</feature>
<dbReference type="Proteomes" id="UP001596312">
    <property type="component" value="Unassembled WGS sequence"/>
</dbReference>
<evidence type="ECO:0000256" key="3">
    <source>
        <dbReference type="SAM" id="MobiDB-lite"/>
    </source>
</evidence>
<feature type="compositionally biased region" description="Basic and acidic residues" evidence="3">
    <location>
        <begin position="148"/>
        <end position="159"/>
    </location>
</feature>
<comment type="caution">
    <text evidence="5">The sequence shown here is derived from an EMBL/GenBank/DDBJ whole genome shotgun (WGS) entry which is preliminary data.</text>
</comment>